<protein>
    <submittedName>
        <fullName evidence="1">Uncharacterized protein</fullName>
    </submittedName>
</protein>
<keyword evidence="2" id="KW-1185">Reference proteome</keyword>
<dbReference type="EMBL" id="BLXT01001714">
    <property type="protein sequence ID" value="GFN87529.1"/>
    <property type="molecule type" value="Genomic_DNA"/>
</dbReference>
<dbReference type="Proteomes" id="UP000735302">
    <property type="component" value="Unassembled WGS sequence"/>
</dbReference>
<proteinExistence type="predicted"/>
<sequence length="84" mass="9447">MPPRQDTECQRCLHSVIWAICPKNTFSGVNRVRFGMTLAVADYNMSFLDSHIFLPALGCRLTSATTCLAQKRDSKCIKRSETAH</sequence>
<organism evidence="1 2">
    <name type="scientific">Plakobranchus ocellatus</name>
    <dbReference type="NCBI Taxonomy" id="259542"/>
    <lineage>
        <taxon>Eukaryota</taxon>
        <taxon>Metazoa</taxon>
        <taxon>Spiralia</taxon>
        <taxon>Lophotrochozoa</taxon>
        <taxon>Mollusca</taxon>
        <taxon>Gastropoda</taxon>
        <taxon>Heterobranchia</taxon>
        <taxon>Euthyneura</taxon>
        <taxon>Panpulmonata</taxon>
        <taxon>Sacoglossa</taxon>
        <taxon>Placobranchoidea</taxon>
        <taxon>Plakobranchidae</taxon>
        <taxon>Plakobranchus</taxon>
    </lineage>
</organism>
<accession>A0AAV3YWD9</accession>
<comment type="caution">
    <text evidence="1">The sequence shown here is derived from an EMBL/GenBank/DDBJ whole genome shotgun (WGS) entry which is preliminary data.</text>
</comment>
<dbReference type="AlphaFoldDB" id="A0AAV3YWD9"/>
<gene>
    <name evidence="1" type="ORF">PoB_001403500</name>
</gene>
<reference evidence="1 2" key="1">
    <citation type="journal article" date="2021" name="Elife">
        <title>Chloroplast acquisition without the gene transfer in kleptoplastic sea slugs, Plakobranchus ocellatus.</title>
        <authorList>
            <person name="Maeda T."/>
            <person name="Takahashi S."/>
            <person name="Yoshida T."/>
            <person name="Shimamura S."/>
            <person name="Takaki Y."/>
            <person name="Nagai Y."/>
            <person name="Toyoda A."/>
            <person name="Suzuki Y."/>
            <person name="Arimoto A."/>
            <person name="Ishii H."/>
            <person name="Satoh N."/>
            <person name="Nishiyama T."/>
            <person name="Hasebe M."/>
            <person name="Maruyama T."/>
            <person name="Minagawa J."/>
            <person name="Obokata J."/>
            <person name="Shigenobu S."/>
        </authorList>
    </citation>
    <scope>NUCLEOTIDE SEQUENCE [LARGE SCALE GENOMIC DNA]</scope>
</reference>
<evidence type="ECO:0000313" key="2">
    <source>
        <dbReference type="Proteomes" id="UP000735302"/>
    </source>
</evidence>
<name>A0AAV3YWD9_9GAST</name>
<evidence type="ECO:0000313" key="1">
    <source>
        <dbReference type="EMBL" id="GFN87529.1"/>
    </source>
</evidence>